<proteinExistence type="predicted"/>
<sequence>MDSPLSLKLINKIGWFGHRAYLPENHPWRKDKRFNGLPKFGKKSFDLPVEKIRHILDVMHIAKNICENLYGTMLGIDGKNKDTYKARDDLKQMGIRSELHLQVSQNGSIVKPRAMYTLDSQQAEKFYEFLKSISYPDGYAANISRCAAYHAFFDVMVHLTVHLSREAMIAGPVQYRWMYPIERFLGKLKGYMSNKARPEGSIIEGYIVKECISFYSLYLNKGIRNHERNEDGGDRGLGMEIFHQHVRLFSPIARAPDPSKEEQEMAHWFVLYSCPEVEPYLEGVWDLVEQVESPNDPFQQDQTTDGIPIVTEDPAIHYSRDDIDLEIILGAEIMANHGDDEADEDDTMAEYIDDEDNELNGQVDTDVYVDVDLDVDVDYDK</sequence>
<comment type="caution">
    <text evidence="1">The sequence shown here is derived from an EMBL/GenBank/DDBJ whole genome shotgun (WGS) entry which is preliminary data.</text>
</comment>
<evidence type="ECO:0000313" key="1">
    <source>
        <dbReference type="EMBL" id="KAH7849057.1"/>
    </source>
</evidence>
<organism evidence="1 2">
    <name type="scientific">Vaccinium darrowii</name>
    <dbReference type="NCBI Taxonomy" id="229202"/>
    <lineage>
        <taxon>Eukaryota</taxon>
        <taxon>Viridiplantae</taxon>
        <taxon>Streptophyta</taxon>
        <taxon>Embryophyta</taxon>
        <taxon>Tracheophyta</taxon>
        <taxon>Spermatophyta</taxon>
        <taxon>Magnoliopsida</taxon>
        <taxon>eudicotyledons</taxon>
        <taxon>Gunneridae</taxon>
        <taxon>Pentapetalae</taxon>
        <taxon>asterids</taxon>
        <taxon>Ericales</taxon>
        <taxon>Ericaceae</taxon>
        <taxon>Vaccinioideae</taxon>
        <taxon>Vaccinieae</taxon>
        <taxon>Vaccinium</taxon>
    </lineage>
</organism>
<evidence type="ECO:0000313" key="2">
    <source>
        <dbReference type="Proteomes" id="UP000828048"/>
    </source>
</evidence>
<keyword evidence="2" id="KW-1185">Reference proteome</keyword>
<reference evidence="1 2" key="1">
    <citation type="journal article" date="2021" name="Hortic Res">
        <title>High-quality reference genome and annotation aids understanding of berry development for evergreen blueberry (Vaccinium darrowii).</title>
        <authorList>
            <person name="Yu J."/>
            <person name="Hulse-Kemp A.M."/>
            <person name="Babiker E."/>
            <person name="Staton M."/>
        </authorList>
    </citation>
    <scope>NUCLEOTIDE SEQUENCE [LARGE SCALE GENOMIC DNA]</scope>
    <source>
        <strain evidence="2">cv. NJ 8807/NJ 8810</strain>
        <tissue evidence="1">Young leaf</tissue>
    </source>
</reference>
<name>A0ACB7Y702_9ERIC</name>
<dbReference type="Proteomes" id="UP000828048">
    <property type="component" value="Chromosome 7"/>
</dbReference>
<dbReference type="EMBL" id="CM037157">
    <property type="protein sequence ID" value="KAH7849057.1"/>
    <property type="molecule type" value="Genomic_DNA"/>
</dbReference>
<gene>
    <name evidence="1" type="ORF">Vadar_012326</name>
</gene>
<protein>
    <submittedName>
        <fullName evidence="1">Uncharacterized protein</fullName>
    </submittedName>
</protein>
<accession>A0ACB7Y702</accession>